<feature type="compositionally biased region" description="Basic residues" evidence="1">
    <location>
        <begin position="113"/>
        <end position="145"/>
    </location>
</feature>
<feature type="compositionally biased region" description="Basic residues" evidence="1">
    <location>
        <begin position="358"/>
        <end position="390"/>
    </location>
</feature>
<feature type="region of interest" description="Disordered" evidence="1">
    <location>
        <begin position="1"/>
        <end position="323"/>
    </location>
</feature>
<feature type="region of interest" description="Disordered" evidence="1">
    <location>
        <begin position="336"/>
        <end position="452"/>
    </location>
</feature>
<name>A0A6J4RN39_9ACTN</name>
<feature type="compositionally biased region" description="Basic residues" evidence="1">
    <location>
        <begin position="245"/>
        <end position="257"/>
    </location>
</feature>
<gene>
    <name evidence="2" type="ORF">AVDCRST_MAG38-1825</name>
</gene>
<dbReference type="AlphaFoldDB" id="A0A6J4RN39"/>
<evidence type="ECO:0000313" key="2">
    <source>
        <dbReference type="EMBL" id="CAA9477583.1"/>
    </source>
</evidence>
<reference evidence="2" key="1">
    <citation type="submission" date="2020-02" db="EMBL/GenBank/DDBJ databases">
        <authorList>
            <person name="Meier V. D."/>
        </authorList>
    </citation>
    <scope>NUCLEOTIDE SEQUENCE</scope>
    <source>
        <strain evidence="2">AVDCRST_MAG38</strain>
    </source>
</reference>
<feature type="compositionally biased region" description="Pro residues" evidence="1">
    <location>
        <begin position="404"/>
        <end position="413"/>
    </location>
</feature>
<feature type="non-terminal residue" evidence="2">
    <location>
        <position position="452"/>
    </location>
</feature>
<dbReference type="EC" id="3.5.2.5" evidence="2"/>
<evidence type="ECO:0000256" key="1">
    <source>
        <dbReference type="SAM" id="MobiDB-lite"/>
    </source>
</evidence>
<accession>A0A6J4RN39</accession>
<feature type="compositionally biased region" description="Basic and acidic residues" evidence="1">
    <location>
        <begin position="98"/>
        <end position="112"/>
    </location>
</feature>
<keyword evidence="2" id="KW-0378">Hydrolase</keyword>
<feature type="compositionally biased region" description="Basic and acidic residues" evidence="1">
    <location>
        <begin position="181"/>
        <end position="192"/>
    </location>
</feature>
<proteinExistence type="predicted"/>
<feature type="compositionally biased region" description="Basic residues" evidence="1">
    <location>
        <begin position="1"/>
        <end position="62"/>
    </location>
</feature>
<organism evidence="2">
    <name type="scientific">uncultured Solirubrobacteraceae bacterium</name>
    <dbReference type="NCBI Taxonomy" id="1162706"/>
    <lineage>
        <taxon>Bacteria</taxon>
        <taxon>Bacillati</taxon>
        <taxon>Actinomycetota</taxon>
        <taxon>Thermoleophilia</taxon>
        <taxon>Solirubrobacterales</taxon>
        <taxon>Solirubrobacteraceae</taxon>
        <taxon>environmental samples</taxon>
    </lineage>
</organism>
<feature type="non-terminal residue" evidence="2">
    <location>
        <position position="1"/>
    </location>
</feature>
<dbReference type="GO" id="GO:0004038">
    <property type="term" value="F:allantoinase activity"/>
    <property type="evidence" value="ECO:0007669"/>
    <property type="project" value="UniProtKB-EC"/>
</dbReference>
<dbReference type="EMBL" id="CADCVJ010000152">
    <property type="protein sequence ID" value="CAA9477583.1"/>
    <property type="molecule type" value="Genomic_DNA"/>
</dbReference>
<protein>
    <submittedName>
        <fullName evidence="2">Allantoinase</fullName>
        <ecNumber evidence="2">3.5.2.5</ecNumber>
    </submittedName>
</protein>
<feature type="compositionally biased region" description="Basic residues" evidence="1">
    <location>
        <begin position="193"/>
        <end position="238"/>
    </location>
</feature>
<sequence>ERLRRHRPRRHRRATGGDRRSRHRDQRRAHRRAGARAPRLRRRGGRRARPARAARRRRRARPLQRAGADPLGGLGHGHSLPGRRRLHLRGGDAAQRPSADRRRSELRPEARGRRAQRPRRLRPLGRPHPRSPRPARRARRARRGRLQGVHVQQRHPRLPGVEGRRPLGGDEAGQEAGTADRGARRERVDHQRAGRARPLRGPQRRARLSRVAARRGRAAGHRPGRGAGRGRRLLAAHRPRLDGARRRRRRVGPRPRRGRDLRDVPALPGADRGRHGGARGGGQVRPAASQRRRPGVAVAGARGRDAADGGLRPLPRAGRPQDGRRLLRRLGRHLGLPEPASADAQRGSPRPGHPARADRRHHRRVPGAALRPHRQGPARGGRRRRHRPGAARRGLEARGGAPLLSPPPQPVPGPVDERTRPQHPPSRHHGVPRRGDSGGAGWAVGHPAEESL</sequence>